<dbReference type="EMBL" id="CP060587">
    <property type="protein sequence ID" value="QNL93491.1"/>
    <property type="molecule type" value="Genomic_DNA"/>
</dbReference>
<evidence type="ECO:0000313" key="2">
    <source>
        <dbReference type="EMBL" id="QNL93491.1"/>
    </source>
</evidence>
<evidence type="ECO:0000313" key="3">
    <source>
        <dbReference type="Proteomes" id="UP000515871"/>
    </source>
</evidence>
<dbReference type="Proteomes" id="UP000515871">
    <property type="component" value="Chromosome"/>
</dbReference>
<organism evidence="2 3">
    <name type="scientific">Aeromicrobium senzhongii</name>
    <dbReference type="NCBI Taxonomy" id="2663859"/>
    <lineage>
        <taxon>Bacteria</taxon>
        <taxon>Bacillati</taxon>
        <taxon>Actinomycetota</taxon>
        <taxon>Actinomycetes</taxon>
        <taxon>Propionibacteriales</taxon>
        <taxon>Nocardioidaceae</taxon>
        <taxon>Aeromicrobium</taxon>
    </lineage>
</organism>
<evidence type="ECO:0008006" key="4">
    <source>
        <dbReference type="Google" id="ProtNLM"/>
    </source>
</evidence>
<accession>A0ABX6SR06</accession>
<evidence type="ECO:0000256" key="1">
    <source>
        <dbReference type="SAM" id="SignalP"/>
    </source>
</evidence>
<name>A0ABX6SR06_9ACTN</name>
<dbReference type="RefSeq" id="WP_154596985.1">
    <property type="nucleotide sequence ID" value="NZ_CP060587.1"/>
</dbReference>
<sequence>MRALLVTAALAAALALGGCADDAGSDSDDPLAGHPELLQVSDLPPVDSVEVSEQTNVSKTNCAAMDAEWNLAASKDFVYAWYELEGDSDTTVRSAVQGPAATSDAIDDTFTRLESMIAECVAGGASTGTFERLEGLPDGAVGFVATQDTSNGTQTTERAYVKLDDQRAAVVTVVHTGDGEAPVSVTELLPKAVERASDA</sequence>
<feature type="chain" id="PRO_5047387906" description="Sensor domain-containing protein" evidence="1">
    <location>
        <begin position="21"/>
        <end position="199"/>
    </location>
</feature>
<keyword evidence="3" id="KW-1185">Reference proteome</keyword>
<gene>
    <name evidence="2" type="ORF">H9L21_10215</name>
</gene>
<keyword evidence="1" id="KW-0732">Signal</keyword>
<dbReference type="PROSITE" id="PS51257">
    <property type="entry name" value="PROKAR_LIPOPROTEIN"/>
    <property type="match status" value="1"/>
</dbReference>
<proteinExistence type="predicted"/>
<protein>
    <recommendedName>
        <fullName evidence="4">Sensor domain-containing protein</fullName>
    </recommendedName>
</protein>
<feature type="signal peptide" evidence="1">
    <location>
        <begin position="1"/>
        <end position="20"/>
    </location>
</feature>
<reference evidence="2 3" key="1">
    <citation type="submission" date="2020-08" db="EMBL/GenBank/DDBJ databases">
        <title>Novel species in genus Aeromicrobium.</title>
        <authorList>
            <person name="Zhang G."/>
        </authorList>
    </citation>
    <scope>NUCLEOTIDE SEQUENCE [LARGE SCALE GENOMIC DNA]</scope>
    <source>
        <strain evidence="3">zg-629</strain>
    </source>
</reference>